<evidence type="ECO:0000256" key="7">
    <source>
        <dbReference type="ARBA" id="ARBA00022989"/>
    </source>
</evidence>
<reference evidence="10" key="1">
    <citation type="journal article" date="2021" name="G3 (Bethesda)">
        <title>Genome and transcriptome analysis of the beet armyworm Spodoptera exigua reveals targets for pest control. .</title>
        <authorList>
            <person name="Simon S."/>
            <person name="Breeschoten T."/>
            <person name="Jansen H.J."/>
            <person name="Dirks R.P."/>
            <person name="Schranz M.E."/>
            <person name="Ros V.I.D."/>
        </authorList>
    </citation>
    <scope>NUCLEOTIDE SEQUENCE</scope>
    <source>
        <strain evidence="10">TB_SE_WUR_2020</strain>
    </source>
</reference>
<evidence type="ECO:0000256" key="3">
    <source>
        <dbReference type="ARBA" id="ARBA00010026"/>
    </source>
</evidence>
<name>A0A922SHK8_SPOEX</name>
<gene>
    <name evidence="10" type="ORF">HF086_014846</name>
</gene>
<comment type="pathway">
    <text evidence="2">Glycolipid biosynthesis; glycosylphosphatidylinositol-anchor biosynthesis.</text>
</comment>
<evidence type="ECO:0008006" key="12">
    <source>
        <dbReference type="Google" id="ProtNLM"/>
    </source>
</evidence>
<proteinExistence type="inferred from homology"/>
<feature type="transmembrane region" description="Helical" evidence="9">
    <location>
        <begin position="279"/>
        <end position="297"/>
    </location>
</feature>
<protein>
    <recommendedName>
        <fullName evidence="12">Phosphatidylinositol glycan anchor biosynthesis class U protein</fullName>
    </recommendedName>
</protein>
<evidence type="ECO:0000256" key="6">
    <source>
        <dbReference type="ARBA" id="ARBA00022824"/>
    </source>
</evidence>
<evidence type="ECO:0000313" key="11">
    <source>
        <dbReference type="Proteomes" id="UP000814243"/>
    </source>
</evidence>
<feature type="transmembrane region" description="Helical" evidence="9">
    <location>
        <begin position="80"/>
        <end position="98"/>
    </location>
</feature>
<organism evidence="10 11">
    <name type="scientific">Spodoptera exigua</name>
    <name type="common">Beet armyworm</name>
    <name type="synonym">Noctua fulgens</name>
    <dbReference type="NCBI Taxonomy" id="7107"/>
    <lineage>
        <taxon>Eukaryota</taxon>
        <taxon>Metazoa</taxon>
        <taxon>Ecdysozoa</taxon>
        <taxon>Arthropoda</taxon>
        <taxon>Hexapoda</taxon>
        <taxon>Insecta</taxon>
        <taxon>Pterygota</taxon>
        <taxon>Neoptera</taxon>
        <taxon>Endopterygota</taxon>
        <taxon>Lepidoptera</taxon>
        <taxon>Glossata</taxon>
        <taxon>Ditrysia</taxon>
        <taxon>Noctuoidea</taxon>
        <taxon>Noctuidae</taxon>
        <taxon>Amphipyrinae</taxon>
        <taxon>Spodoptera</taxon>
    </lineage>
</organism>
<dbReference type="AlphaFoldDB" id="A0A922SHK8"/>
<keyword evidence="7 9" id="KW-1133">Transmembrane helix</keyword>
<accession>A0A922SHK8</accession>
<evidence type="ECO:0000256" key="9">
    <source>
        <dbReference type="SAM" id="Phobius"/>
    </source>
</evidence>
<keyword evidence="5 9" id="KW-0812">Transmembrane</keyword>
<keyword evidence="6" id="KW-0256">Endoplasmic reticulum</keyword>
<feature type="transmembrane region" description="Helical" evidence="9">
    <location>
        <begin position="193"/>
        <end position="210"/>
    </location>
</feature>
<evidence type="ECO:0000256" key="8">
    <source>
        <dbReference type="ARBA" id="ARBA00023136"/>
    </source>
</evidence>
<evidence type="ECO:0000256" key="1">
    <source>
        <dbReference type="ARBA" id="ARBA00004477"/>
    </source>
</evidence>
<feature type="transmembrane region" description="Helical" evidence="9">
    <location>
        <begin position="426"/>
        <end position="450"/>
    </location>
</feature>
<dbReference type="PANTHER" id="PTHR13121:SF0">
    <property type="entry name" value="PHOSPHATIDYLINOSITOL GLYCAN ANCHOR BIOSYNTHESIS CLASS U PROTEIN"/>
    <property type="match status" value="1"/>
</dbReference>
<dbReference type="GO" id="GO:0006506">
    <property type="term" value="P:GPI anchor biosynthetic process"/>
    <property type="evidence" value="ECO:0007669"/>
    <property type="project" value="UniProtKB-KW"/>
</dbReference>
<evidence type="ECO:0000313" key="10">
    <source>
        <dbReference type="EMBL" id="KAH9637985.1"/>
    </source>
</evidence>
<evidence type="ECO:0000256" key="4">
    <source>
        <dbReference type="ARBA" id="ARBA00022502"/>
    </source>
</evidence>
<dbReference type="InterPro" id="IPR009600">
    <property type="entry name" value="PIG-U"/>
</dbReference>
<evidence type="ECO:0000256" key="5">
    <source>
        <dbReference type="ARBA" id="ARBA00022692"/>
    </source>
</evidence>
<feature type="transmembrane region" description="Helical" evidence="9">
    <location>
        <begin position="379"/>
        <end position="405"/>
    </location>
</feature>
<evidence type="ECO:0000256" key="2">
    <source>
        <dbReference type="ARBA" id="ARBA00004687"/>
    </source>
</evidence>
<dbReference type="GO" id="GO:0042765">
    <property type="term" value="C:GPI-anchor transamidase complex"/>
    <property type="evidence" value="ECO:0007669"/>
    <property type="project" value="InterPro"/>
</dbReference>
<feature type="transmembrane region" description="Helical" evidence="9">
    <location>
        <begin position="309"/>
        <end position="339"/>
    </location>
</feature>
<dbReference type="EMBL" id="JACEFF010000418">
    <property type="protein sequence ID" value="KAH9637985.1"/>
    <property type="molecule type" value="Genomic_DNA"/>
</dbReference>
<dbReference type="Proteomes" id="UP000814243">
    <property type="component" value="Unassembled WGS sequence"/>
</dbReference>
<keyword evidence="4" id="KW-0337">GPI-anchor biosynthesis</keyword>
<keyword evidence="8 9" id="KW-0472">Membrane</keyword>
<comment type="similarity">
    <text evidence="3">Belongs to the PIGU family.</text>
</comment>
<dbReference type="Pfam" id="PF06728">
    <property type="entry name" value="PIG-U"/>
    <property type="match status" value="1"/>
</dbReference>
<dbReference type="GO" id="GO:0016255">
    <property type="term" value="P:attachment of GPI anchor to protein"/>
    <property type="evidence" value="ECO:0007669"/>
    <property type="project" value="InterPro"/>
</dbReference>
<dbReference type="PANTHER" id="PTHR13121">
    <property type="entry name" value="GPI TRANSAMIDASE COMPONENT PIG-U"/>
    <property type="match status" value="1"/>
</dbReference>
<comment type="subcellular location">
    <subcellularLocation>
        <location evidence="1">Endoplasmic reticulum membrane</location>
        <topology evidence="1">Multi-pass membrane protein</topology>
    </subcellularLocation>
</comment>
<comment type="caution">
    <text evidence="10">The sequence shown here is derived from an EMBL/GenBank/DDBJ whole genome shotgun (WGS) entry which is preliminary data.</text>
</comment>
<feature type="transmembrane region" description="Helical" evidence="9">
    <location>
        <begin position="222"/>
        <end position="240"/>
    </location>
</feature>
<sequence length="1224" mass="138205">MGVILKYVVAGLLRYWLINLDYWQTIANRVEIATPLNSWKRLIEGVYLYDHNINPYEGDSFHESPIMLVFFYHIMKKVPFILPVLFTFLDLLTAHLLYKTSKAFIRLLKESQEKQLAEVADESKPMLLDDAQLKESAEYVLSVYLFNPYSVLNCAGMTTTVIQNLLVATALWGASSGQRIVACVFIALATHQALYPVLLIVPIALILAEVNKGCTKCSYIRTLLVFVLSWGFLIYLSAYIMDGSYKYVYNTYGFILTVPDLKPNIGLFWYFFTEMFEHFRVLFVCAFQINALALYVVPLTLRFKKDPILLATVLIALSSIFRSYPCVGDVGFYLALLPMWKHLFTFMQQKFIVGCTFIITSALGPTVWHLWIYSGSANANFFFGVTLSFATAQIFLITDLLFAYIKREFTLKHGSSRQVDGKPAKLIIVCHVINVYFLGVVVNCATVPSIPNHLRDCYRSGIPDLPAPRRLDVFLSLLQKLELQSQLDMRLLSSGLLRSLRLDGIEQSSVNAVETEFLLPYRASSFQFHKFKILMDIFLPSQNLVQVDEILPIAEKCLMHKMLSSAVRQWERGDENLVCPLSAQLAQSNNNMETQSNSRVISRCPIEEGVIQTEWGTISPGTVIAAVAASLESQRVSVTDILNANIFNEDVAEPLMVSAKQEWVDDIETLTLAVNDTPILRRQSDVADIGNVWVATLAGDLAEVVVNQGPRVGSIAQNMVIGSNNRWNDTLLPRDHYLFPQNLTVADWQFTDAEILAGIDGLILAHHIPKWVEQRRTLRLSQVLDMYYSNEGVSFDPSIKACNRQNLFSNIVNKGDLLVETSRFSHVLSLRQITVYVPVEEMERMAVAAVNAFMDYAPTLLRRVHKPCDMLGGAPVIDLIVATDGSWKGYDVEQFMSWIGGSLEINMQRGSISLLHGNTGAWIAPPSYNLTTMFSYIKNFTDEWPNRLNLPTVMSTILQHSQNKSLAEIANNATGGPSTVVLIVSPSDRPSAPEMERTRELMTLLRANYFDVYFSYVAEDLSDFQNINNEYLDYSELFITTPSTTVQDIVAAVDTFLVKSDIPQRLIGPQCPFNNTVFNQIEYEDFVLPNRPMLYRIHPFYLRLQTLIRVQFRNDGQGQLLVCMWRGAEASHNCQTIEQRGIHMFNLTQPCPSPDFCLPAYFTVTATSTDNLCAKYISTKIYFQKELTISKAPGGFEPPISCLLDRRFNQLSHGASDSVSKITN</sequence>
<feature type="transmembrane region" description="Helical" evidence="9">
    <location>
        <begin position="351"/>
        <end position="373"/>
    </location>
</feature>
<feature type="transmembrane region" description="Helical" evidence="9">
    <location>
        <begin position="252"/>
        <end position="272"/>
    </location>
</feature>